<keyword evidence="9" id="KW-1185">Reference proteome</keyword>
<dbReference type="EMBL" id="CP012502">
    <property type="protein sequence ID" value="AOM83634.1"/>
    <property type="molecule type" value="Genomic_DNA"/>
</dbReference>
<sequence>MRLGARIFKTGLSVTLALYLAEWLGFQTPAFAALAAFFAVQPSVRKSLTLIWDQIQANVLSALLAVVFVLAFGQEPFVLGTVVVLIIAIHIRFKKEAIIPLAIVTAIIIMGSPTDDFIQFASNRFLLIMMGVFSAFAVNLVFLPPKHENQLYHKITSTNDDIIQWIRLLLHHEVDYRNLKEDLKKYRDQLGKIDELFELYRDERGVFRKMEYATLRKVVLFRQMIRTTRKAQRILESLTTNDNLIHQLPDEMAVSLRLQLDEITNYHERILLKYTGKVKPESTEDYYEEMSNGKKQLIARFLHTRNHRDFDEADWMTFLPVVAQVIEYCDETEYLDRMVDRFYNYHTEDNEVHIKDREEY</sequence>
<dbReference type="Pfam" id="PF06081">
    <property type="entry name" value="ArAE_1"/>
    <property type="match status" value="1"/>
</dbReference>
<dbReference type="PANTHER" id="PTHR40064">
    <property type="entry name" value="MEMBRANE PROTEIN-RELATED"/>
    <property type="match status" value="1"/>
</dbReference>
<evidence type="ECO:0000256" key="3">
    <source>
        <dbReference type="ARBA" id="ARBA00022692"/>
    </source>
</evidence>
<name>A0A1D7QX93_9BACI</name>
<accession>A0A1D7QX93</accession>
<evidence type="ECO:0000256" key="6">
    <source>
        <dbReference type="SAM" id="Coils"/>
    </source>
</evidence>
<comment type="subcellular location">
    <subcellularLocation>
        <location evidence="1">Cell membrane</location>
        <topology evidence="1">Multi-pass membrane protein</topology>
    </subcellularLocation>
</comment>
<dbReference type="KEGG" id="bbev:BBEV_2293"/>
<evidence type="ECO:0000256" key="1">
    <source>
        <dbReference type="ARBA" id="ARBA00004651"/>
    </source>
</evidence>
<evidence type="ECO:0008006" key="10">
    <source>
        <dbReference type="Google" id="ProtNLM"/>
    </source>
</evidence>
<proteinExistence type="predicted"/>
<feature type="transmembrane region" description="Helical" evidence="7">
    <location>
        <begin position="12"/>
        <end position="40"/>
    </location>
</feature>
<gene>
    <name evidence="8" type="ORF">BBEV_2293</name>
</gene>
<protein>
    <recommendedName>
        <fullName evidence="10">Aromatic acid exporter family member 1</fullName>
    </recommendedName>
</protein>
<keyword evidence="4 7" id="KW-1133">Transmembrane helix</keyword>
<keyword evidence="2" id="KW-1003">Cell membrane</keyword>
<keyword evidence="3 7" id="KW-0812">Transmembrane</keyword>
<dbReference type="PATRIC" id="fig|632773.3.peg.2397"/>
<dbReference type="InterPro" id="IPR010343">
    <property type="entry name" value="ArAE_1"/>
</dbReference>
<dbReference type="AlphaFoldDB" id="A0A1D7QX93"/>
<dbReference type="Proteomes" id="UP000094463">
    <property type="component" value="Chromosome"/>
</dbReference>
<dbReference type="PANTHER" id="PTHR40064:SF1">
    <property type="entry name" value="MEMBRANE PROTEIN"/>
    <property type="match status" value="1"/>
</dbReference>
<keyword evidence="5 7" id="KW-0472">Membrane</keyword>
<feature type="coiled-coil region" evidence="6">
    <location>
        <begin position="169"/>
        <end position="196"/>
    </location>
</feature>
<feature type="transmembrane region" description="Helical" evidence="7">
    <location>
        <begin position="96"/>
        <end position="113"/>
    </location>
</feature>
<evidence type="ECO:0000313" key="8">
    <source>
        <dbReference type="EMBL" id="AOM83634.1"/>
    </source>
</evidence>
<evidence type="ECO:0000256" key="5">
    <source>
        <dbReference type="ARBA" id="ARBA00023136"/>
    </source>
</evidence>
<dbReference type="OrthoDB" id="1653617at2"/>
<evidence type="ECO:0000256" key="2">
    <source>
        <dbReference type="ARBA" id="ARBA00022475"/>
    </source>
</evidence>
<reference evidence="8 9" key="1">
    <citation type="submission" date="2015-08" db="EMBL/GenBank/DDBJ databases">
        <title>The complete genome sequence of Bacillus beveridgei MLTeJB.</title>
        <authorList>
            <person name="Hanson T.E."/>
            <person name="Mesa C."/>
            <person name="Basesman S.M."/>
            <person name="Oremland R.S."/>
        </authorList>
    </citation>
    <scope>NUCLEOTIDE SEQUENCE [LARGE SCALE GENOMIC DNA]</scope>
    <source>
        <strain evidence="8 9">MLTeJB</strain>
    </source>
</reference>
<evidence type="ECO:0000313" key="9">
    <source>
        <dbReference type="Proteomes" id="UP000094463"/>
    </source>
</evidence>
<dbReference type="GO" id="GO:0005886">
    <property type="term" value="C:plasma membrane"/>
    <property type="evidence" value="ECO:0007669"/>
    <property type="project" value="UniProtKB-SubCell"/>
</dbReference>
<dbReference type="RefSeq" id="WP_069365595.1">
    <property type="nucleotide sequence ID" value="NZ_CP012502.1"/>
</dbReference>
<organism evidence="8 9">
    <name type="scientific">Salisediminibacterium beveridgei</name>
    <dbReference type="NCBI Taxonomy" id="632773"/>
    <lineage>
        <taxon>Bacteria</taxon>
        <taxon>Bacillati</taxon>
        <taxon>Bacillota</taxon>
        <taxon>Bacilli</taxon>
        <taxon>Bacillales</taxon>
        <taxon>Bacillaceae</taxon>
        <taxon>Salisediminibacterium</taxon>
    </lineage>
</organism>
<keyword evidence="6" id="KW-0175">Coiled coil</keyword>
<feature type="transmembrane region" description="Helical" evidence="7">
    <location>
        <begin position="125"/>
        <end position="143"/>
    </location>
</feature>
<evidence type="ECO:0000256" key="7">
    <source>
        <dbReference type="SAM" id="Phobius"/>
    </source>
</evidence>
<feature type="transmembrane region" description="Helical" evidence="7">
    <location>
        <begin position="60"/>
        <end position="89"/>
    </location>
</feature>
<dbReference type="STRING" id="632773.BBEV_2293"/>
<evidence type="ECO:0000256" key="4">
    <source>
        <dbReference type="ARBA" id="ARBA00022989"/>
    </source>
</evidence>
<dbReference type="InterPro" id="IPR052984">
    <property type="entry name" value="UPF0421"/>
</dbReference>